<reference evidence="11" key="1">
    <citation type="journal article" date="2020" name="mSystems">
        <title>Genome- and Community-Level Interaction Insights into Carbon Utilization and Element Cycling Functions of Hydrothermarchaeota in Hydrothermal Sediment.</title>
        <authorList>
            <person name="Zhou Z."/>
            <person name="Liu Y."/>
            <person name="Xu W."/>
            <person name="Pan J."/>
            <person name="Luo Z.H."/>
            <person name="Li M."/>
        </authorList>
    </citation>
    <scope>NUCLEOTIDE SEQUENCE [LARGE SCALE GENOMIC DNA]</scope>
    <source>
        <strain evidence="11">HyVt-93</strain>
    </source>
</reference>
<dbReference type="GO" id="GO:0046872">
    <property type="term" value="F:metal ion binding"/>
    <property type="evidence" value="ECO:0007669"/>
    <property type="project" value="UniProtKB-KW"/>
</dbReference>
<dbReference type="PROSITE" id="PS00198">
    <property type="entry name" value="4FE4S_FER_1"/>
    <property type="match status" value="2"/>
</dbReference>
<dbReference type="PANTHER" id="PTHR30352:SF4">
    <property type="entry name" value="PYRUVATE FORMATE-LYASE 2-ACTIVATING ENZYME"/>
    <property type="match status" value="1"/>
</dbReference>
<comment type="caution">
    <text evidence="11">The sequence shown here is derived from an EMBL/GenBank/DDBJ whole genome shotgun (WGS) entry which is preliminary data.</text>
</comment>
<dbReference type="Pfam" id="PF00037">
    <property type="entry name" value="Fer4"/>
    <property type="match status" value="1"/>
</dbReference>
<gene>
    <name evidence="11" type="ORF">ENL40_02750</name>
</gene>
<evidence type="ECO:0000259" key="9">
    <source>
        <dbReference type="PROSITE" id="PS51379"/>
    </source>
</evidence>
<dbReference type="InterPro" id="IPR013785">
    <property type="entry name" value="Aldolase_TIM"/>
</dbReference>
<dbReference type="Gene3D" id="3.20.20.70">
    <property type="entry name" value="Aldolase class I"/>
    <property type="match status" value="1"/>
</dbReference>
<comment type="cofactor">
    <cofactor evidence="1">
        <name>[4Fe-4S] cluster</name>
        <dbReference type="ChEBI" id="CHEBI:49883"/>
    </cofactor>
</comment>
<dbReference type="AlphaFoldDB" id="A0A7C5NZ79"/>
<organism evidence="11">
    <name type="scientific">Thermococcus litoralis</name>
    <dbReference type="NCBI Taxonomy" id="2265"/>
    <lineage>
        <taxon>Archaea</taxon>
        <taxon>Methanobacteriati</taxon>
        <taxon>Methanobacteriota</taxon>
        <taxon>Thermococci</taxon>
        <taxon>Thermococcales</taxon>
        <taxon>Thermococcaceae</taxon>
        <taxon>Thermococcus</taxon>
    </lineage>
</organism>
<dbReference type="NCBIfam" id="TIGR02494">
    <property type="entry name" value="PFLE_PFLC"/>
    <property type="match status" value="1"/>
</dbReference>
<dbReference type="Gene3D" id="3.30.70.20">
    <property type="match status" value="1"/>
</dbReference>
<dbReference type="Pfam" id="PF04055">
    <property type="entry name" value="Radical_SAM"/>
    <property type="match status" value="1"/>
</dbReference>
<dbReference type="InterPro" id="IPR034457">
    <property type="entry name" value="Organic_radical-activating"/>
</dbReference>
<evidence type="ECO:0000256" key="1">
    <source>
        <dbReference type="ARBA" id="ARBA00001966"/>
    </source>
</evidence>
<keyword evidence="3" id="KW-0004">4Fe-4S</keyword>
<evidence type="ECO:0000256" key="8">
    <source>
        <dbReference type="ARBA" id="ARBA00023014"/>
    </source>
</evidence>
<dbReference type="SFLD" id="SFLDG01066">
    <property type="entry name" value="organic_radical-activating_enz"/>
    <property type="match status" value="1"/>
</dbReference>
<evidence type="ECO:0000256" key="4">
    <source>
        <dbReference type="ARBA" id="ARBA00022691"/>
    </source>
</evidence>
<feature type="domain" description="4Fe-4S ferredoxin-type" evidence="9">
    <location>
        <begin position="44"/>
        <end position="75"/>
    </location>
</feature>
<comment type="similarity">
    <text evidence="2">Belongs to the organic radical-activating enzymes family.</text>
</comment>
<dbReference type="SFLD" id="SFLDS00029">
    <property type="entry name" value="Radical_SAM"/>
    <property type="match status" value="1"/>
</dbReference>
<evidence type="ECO:0000256" key="2">
    <source>
        <dbReference type="ARBA" id="ARBA00009777"/>
    </source>
</evidence>
<keyword evidence="6" id="KW-0560">Oxidoreductase</keyword>
<accession>A0A7C5NZ79</accession>
<evidence type="ECO:0000256" key="3">
    <source>
        <dbReference type="ARBA" id="ARBA00022485"/>
    </source>
</evidence>
<dbReference type="PROSITE" id="PS51918">
    <property type="entry name" value="RADICAL_SAM"/>
    <property type="match status" value="1"/>
</dbReference>
<dbReference type="SUPFAM" id="SSF54862">
    <property type="entry name" value="4Fe-4S ferredoxins"/>
    <property type="match status" value="1"/>
</dbReference>
<keyword evidence="4" id="KW-0949">S-adenosyl-L-methionine</keyword>
<dbReference type="GO" id="GO:0051539">
    <property type="term" value="F:4 iron, 4 sulfur cluster binding"/>
    <property type="evidence" value="ECO:0007669"/>
    <property type="project" value="UniProtKB-KW"/>
</dbReference>
<evidence type="ECO:0000256" key="6">
    <source>
        <dbReference type="ARBA" id="ARBA00023002"/>
    </source>
</evidence>
<dbReference type="InterPro" id="IPR017896">
    <property type="entry name" value="4Fe4S_Fe-S-bd"/>
</dbReference>
<feature type="domain" description="Radical SAM core" evidence="10">
    <location>
        <begin position="15"/>
        <end position="294"/>
    </location>
</feature>
<dbReference type="InterPro" id="IPR007197">
    <property type="entry name" value="rSAM"/>
</dbReference>
<dbReference type="InterPro" id="IPR017900">
    <property type="entry name" value="4Fe4S_Fe_S_CS"/>
</dbReference>
<keyword evidence="8" id="KW-0411">Iron-sulfur</keyword>
<name>A0A7C5NZ79_THELI</name>
<dbReference type="EMBL" id="DRTU01000116">
    <property type="protein sequence ID" value="HHI00388.1"/>
    <property type="molecule type" value="Genomic_DNA"/>
</dbReference>
<keyword evidence="7" id="KW-0408">Iron</keyword>
<dbReference type="SFLD" id="SFLDG01118">
    <property type="entry name" value="activating_enzymes__group_2"/>
    <property type="match status" value="1"/>
</dbReference>
<dbReference type="Proteomes" id="UP000886217">
    <property type="component" value="Unassembled WGS sequence"/>
</dbReference>
<dbReference type="PROSITE" id="PS51379">
    <property type="entry name" value="4FE4S_FER_2"/>
    <property type="match status" value="2"/>
</dbReference>
<dbReference type="PANTHER" id="PTHR30352">
    <property type="entry name" value="PYRUVATE FORMATE-LYASE-ACTIVATING ENZYME"/>
    <property type="match status" value="1"/>
</dbReference>
<evidence type="ECO:0000256" key="7">
    <source>
        <dbReference type="ARBA" id="ARBA00023004"/>
    </source>
</evidence>
<sequence>MTTGIIFDIKRYAIHDGPGIRTTVFMKGCPLRCWWCHNPEGISPKPELMYFEYKCIHCHTCVKVCPLSAISFDENEVQHIDRKRCNSCGICTSLCPPSALKLTGKRITVEELVREIERDVMLYDNSNGGVTFSGGEPLFQPKFLKEVLKACKERYIHTALDTSGYAPREVLKSVMPYVNLFLYDLKLADEREHEKYTGVSNKPIKENLRFLVENGRAKSIILRFPVIPGITDTEWNVKGWVKFLSNLRGLQEIDLLPFHDVSEKFHRLGKEYKMEVHHAPSEETLKWIKEEFESIGLKVKIGG</sequence>
<dbReference type="InterPro" id="IPR012839">
    <property type="entry name" value="Organic_radical_activase"/>
</dbReference>
<evidence type="ECO:0000259" key="10">
    <source>
        <dbReference type="PROSITE" id="PS51918"/>
    </source>
</evidence>
<dbReference type="GO" id="GO:0016491">
    <property type="term" value="F:oxidoreductase activity"/>
    <property type="evidence" value="ECO:0007669"/>
    <property type="project" value="UniProtKB-KW"/>
</dbReference>
<protein>
    <submittedName>
        <fullName evidence="11">Glycyl-radical enzyme activating protein</fullName>
    </submittedName>
</protein>
<dbReference type="PIRSF" id="PIRSF000371">
    <property type="entry name" value="PFL_act_enz"/>
    <property type="match status" value="1"/>
</dbReference>
<keyword evidence="5" id="KW-0479">Metal-binding</keyword>
<feature type="domain" description="4Fe-4S ferredoxin-type" evidence="9">
    <location>
        <begin position="76"/>
        <end position="105"/>
    </location>
</feature>
<dbReference type="PROSITE" id="PS01087">
    <property type="entry name" value="RADICAL_ACTIVATING"/>
    <property type="match status" value="1"/>
</dbReference>
<proteinExistence type="inferred from homology"/>
<evidence type="ECO:0000256" key="5">
    <source>
        <dbReference type="ARBA" id="ARBA00022723"/>
    </source>
</evidence>
<dbReference type="InterPro" id="IPR040074">
    <property type="entry name" value="BssD/PflA/YjjW"/>
</dbReference>
<evidence type="ECO:0000313" key="11">
    <source>
        <dbReference type="EMBL" id="HHI00388.1"/>
    </source>
</evidence>
<dbReference type="InterPro" id="IPR001989">
    <property type="entry name" value="Radical_activat_CS"/>
</dbReference>